<name>A0AAV9E0U9_ACOCL</name>
<comment type="caution">
    <text evidence="2">The sequence shown here is derived from an EMBL/GenBank/DDBJ whole genome shotgun (WGS) entry which is preliminary data.</text>
</comment>
<dbReference type="AlphaFoldDB" id="A0AAV9E0U9"/>
<organism evidence="2 3">
    <name type="scientific">Acorus calamus</name>
    <name type="common">Sweet flag</name>
    <dbReference type="NCBI Taxonomy" id="4465"/>
    <lineage>
        <taxon>Eukaryota</taxon>
        <taxon>Viridiplantae</taxon>
        <taxon>Streptophyta</taxon>
        <taxon>Embryophyta</taxon>
        <taxon>Tracheophyta</taxon>
        <taxon>Spermatophyta</taxon>
        <taxon>Magnoliopsida</taxon>
        <taxon>Liliopsida</taxon>
        <taxon>Acoraceae</taxon>
        <taxon>Acorus</taxon>
    </lineage>
</organism>
<keyword evidence="1" id="KW-0732">Signal</keyword>
<accession>A0AAV9E0U9</accession>
<evidence type="ECO:0000256" key="1">
    <source>
        <dbReference type="SAM" id="SignalP"/>
    </source>
</evidence>
<sequence>MAGGAPAMLMLALVCTVSWFSPSQARPGPPVEDIKTLGLLFPPDIQKCWASLIGVEGCVHDSPAITEPASTTPVT</sequence>
<reference evidence="2" key="2">
    <citation type="submission" date="2023-06" db="EMBL/GenBank/DDBJ databases">
        <authorList>
            <person name="Ma L."/>
            <person name="Liu K.-W."/>
            <person name="Li Z."/>
            <person name="Hsiao Y.-Y."/>
            <person name="Qi Y."/>
            <person name="Fu T."/>
            <person name="Tang G."/>
            <person name="Zhang D."/>
            <person name="Sun W.-H."/>
            <person name="Liu D.-K."/>
            <person name="Li Y."/>
            <person name="Chen G.-Z."/>
            <person name="Liu X.-D."/>
            <person name="Liao X.-Y."/>
            <person name="Jiang Y.-T."/>
            <person name="Yu X."/>
            <person name="Hao Y."/>
            <person name="Huang J."/>
            <person name="Zhao X.-W."/>
            <person name="Ke S."/>
            <person name="Chen Y.-Y."/>
            <person name="Wu W.-L."/>
            <person name="Hsu J.-L."/>
            <person name="Lin Y.-F."/>
            <person name="Huang M.-D."/>
            <person name="Li C.-Y."/>
            <person name="Huang L."/>
            <person name="Wang Z.-W."/>
            <person name="Zhao X."/>
            <person name="Zhong W.-Y."/>
            <person name="Peng D.-H."/>
            <person name="Ahmad S."/>
            <person name="Lan S."/>
            <person name="Zhang J.-S."/>
            <person name="Tsai W.-C."/>
            <person name="Van De Peer Y."/>
            <person name="Liu Z.-J."/>
        </authorList>
    </citation>
    <scope>NUCLEOTIDE SEQUENCE</scope>
    <source>
        <strain evidence="2">CP</strain>
        <tissue evidence="2">Leaves</tissue>
    </source>
</reference>
<dbReference type="EMBL" id="JAUJYO010000010">
    <property type="protein sequence ID" value="KAK1306707.1"/>
    <property type="molecule type" value="Genomic_DNA"/>
</dbReference>
<keyword evidence="3" id="KW-1185">Reference proteome</keyword>
<feature type="signal peptide" evidence="1">
    <location>
        <begin position="1"/>
        <end position="25"/>
    </location>
</feature>
<proteinExistence type="predicted"/>
<reference evidence="2" key="1">
    <citation type="journal article" date="2023" name="Nat. Commun.">
        <title>Diploid and tetraploid genomes of Acorus and the evolution of monocots.</title>
        <authorList>
            <person name="Ma L."/>
            <person name="Liu K.W."/>
            <person name="Li Z."/>
            <person name="Hsiao Y.Y."/>
            <person name="Qi Y."/>
            <person name="Fu T."/>
            <person name="Tang G.D."/>
            <person name="Zhang D."/>
            <person name="Sun W.H."/>
            <person name="Liu D.K."/>
            <person name="Li Y."/>
            <person name="Chen G.Z."/>
            <person name="Liu X.D."/>
            <person name="Liao X.Y."/>
            <person name="Jiang Y.T."/>
            <person name="Yu X."/>
            <person name="Hao Y."/>
            <person name="Huang J."/>
            <person name="Zhao X.W."/>
            <person name="Ke S."/>
            <person name="Chen Y.Y."/>
            <person name="Wu W.L."/>
            <person name="Hsu J.L."/>
            <person name="Lin Y.F."/>
            <person name="Huang M.D."/>
            <person name="Li C.Y."/>
            <person name="Huang L."/>
            <person name="Wang Z.W."/>
            <person name="Zhao X."/>
            <person name="Zhong W.Y."/>
            <person name="Peng D.H."/>
            <person name="Ahmad S."/>
            <person name="Lan S."/>
            <person name="Zhang J.S."/>
            <person name="Tsai W.C."/>
            <person name="Van de Peer Y."/>
            <person name="Liu Z.J."/>
        </authorList>
    </citation>
    <scope>NUCLEOTIDE SEQUENCE</scope>
    <source>
        <strain evidence="2">CP</strain>
    </source>
</reference>
<evidence type="ECO:0000313" key="2">
    <source>
        <dbReference type="EMBL" id="KAK1306707.1"/>
    </source>
</evidence>
<evidence type="ECO:0000313" key="3">
    <source>
        <dbReference type="Proteomes" id="UP001180020"/>
    </source>
</evidence>
<dbReference type="Proteomes" id="UP001180020">
    <property type="component" value="Unassembled WGS sequence"/>
</dbReference>
<gene>
    <name evidence="2" type="ORF">QJS10_CPA10g01126</name>
</gene>
<feature type="chain" id="PRO_5043810082" evidence="1">
    <location>
        <begin position="26"/>
        <end position="75"/>
    </location>
</feature>
<protein>
    <submittedName>
        <fullName evidence="2">Uncharacterized protein</fullName>
    </submittedName>
</protein>